<organism evidence="1 2">
    <name type="scientific">Corynebacterium durum F0235</name>
    <dbReference type="NCBI Taxonomy" id="1035195"/>
    <lineage>
        <taxon>Bacteria</taxon>
        <taxon>Bacillati</taxon>
        <taxon>Actinomycetota</taxon>
        <taxon>Actinomycetes</taxon>
        <taxon>Mycobacteriales</taxon>
        <taxon>Corynebacteriaceae</taxon>
        <taxon>Corynebacterium</taxon>
    </lineage>
</organism>
<gene>
    <name evidence="1" type="ORF">HMPREF9997_02221</name>
</gene>
<dbReference type="HOGENOM" id="CLU_3097804_0_0_11"/>
<dbReference type="AlphaFoldDB" id="L1MBE9"/>
<evidence type="ECO:0000313" key="1">
    <source>
        <dbReference type="EMBL" id="EKX88547.1"/>
    </source>
</evidence>
<protein>
    <submittedName>
        <fullName evidence="1">Uncharacterized protein</fullName>
    </submittedName>
</protein>
<accession>L1MBE9</accession>
<comment type="caution">
    <text evidence="1">The sequence shown here is derived from an EMBL/GenBank/DDBJ whole genome shotgun (WGS) entry which is preliminary data.</text>
</comment>
<proteinExistence type="predicted"/>
<evidence type="ECO:0000313" key="2">
    <source>
        <dbReference type="Proteomes" id="UP000010445"/>
    </source>
</evidence>
<keyword evidence="2" id="KW-1185">Reference proteome</keyword>
<reference evidence="1 2" key="1">
    <citation type="submission" date="2012-05" db="EMBL/GenBank/DDBJ databases">
        <authorList>
            <person name="Weinstock G."/>
            <person name="Sodergren E."/>
            <person name="Lobos E.A."/>
            <person name="Fulton L."/>
            <person name="Fulton R."/>
            <person name="Courtney L."/>
            <person name="Fronick C."/>
            <person name="O'Laughlin M."/>
            <person name="Godfrey J."/>
            <person name="Wilson R.M."/>
            <person name="Miner T."/>
            <person name="Farmer C."/>
            <person name="Delehaunty K."/>
            <person name="Cordes M."/>
            <person name="Minx P."/>
            <person name="Tomlinson C."/>
            <person name="Chen J."/>
            <person name="Wollam A."/>
            <person name="Pepin K.H."/>
            <person name="Bhonagiri V."/>
            <person name="Zhang X."/>
            <person name="Suruliraj S."/>
            <person name="Warren W."/>
            <person name="Mitreva M."/>
            <person name="Mardis E.R."/>
            <person name="Wilson R.K."/>
        </authorList>
    </citation>
    <scope>NUCLEOTIDE SEQUENCE [LARGE SCALE GENOMIC DNA]</scope>
    <source>
        <strain evidence="1 2">F0235</strain>
    </source>
</reference>
<name>L1MBE9_9CORY</name>
<dbReference type="Proteomes" id="UP000010445">
    <property type="component" value="Unassembled WGS sequence"/>
</dbReference>
<dbReference type="EMBL" id="AMEM01000037">
    <property type="protein sequence ID" value="EKX88547.1"/>
    <property type="molecule type" value="Genomic_DNA"/>
</dbReference>
<sequence>MNTRTTTVVRLERPFALCHGKHSSDFGQVIALHNKAAHPKLDDCKPHTVHP</sequence>